<gene>
    <name evidence="1" type="ORF">AXG93_2253s1130</name>
</gene>
<accession>A0A176VTM6</accession>
<sequence>MSTLDEEDHGISVGNPEFSENMDNCGANLTEDLVEKIVSKMVFPQCFKFRVVSGWWNSKFPLPFDDDSMPLDSPFLDEPICPQLSRDLMPLVILLDSDGYKILDNELDAVTNREDYHDFRVQLYDLNSGRWTRKSSPVIFGTLSSHGAYVDGNLYNMCAEAERVHECIKVQSG</sequence>
<comment type="caution">
    <text evidence="1">The sequence shown here is derived from an EMBL/GenBank/DDBJ whole genome shotgun (WGS) entry which is preliminary data.</text>
</comment>
<reference evidence="1" key="1">
    <citation type="submission" date="2016-03" db="EMBL/GenBank/DDBJ databases">
        <title>Mechanisms controlling the formation of the plant cell surface in tip-growing cells are functionally conserved among land plants.</title>
        <authorList>
            <person name="Honkanen S."/>
            <person name="Jones V.A."/>
            <person name="Morieri G."/>
            <person name="Champion C."/>
            <person name="Hetherington A.J."/>
            <person name="Kelly S."/>
            <person name="Saint-Marcoux D."/>
            <person name="Proust H."/>
            <person name="Prescott H."/>
            <person name="Dolan L."/>
        </authorList>
    </citation>
    <scope>NUCLEOTIDE SEQUENCE [LARGE SCALE GENOMIC DNA]</scope>
    <source>
        <tissue evidence="1">Whole gametophyte</tissue>
    </source>
</reference>
<keyword evidence="2" id="KW-1185">Reference proteome</keyword>
<proteinExistence type="predicted"/>
<evidence type="ECO:0000313" key="1">
    <source>
        <dbReference type="EMBL" id="OAE23702.1"/>
    </source>
</evidence>
<evidence type="ECO:0000313" key="2">
    <source>
        <dbReference type="Proteomes" id="UP000077202"/>
    </source>
</evidence>
<name>A0A176VTM6_MARPO</name>
<dbReference type="EMBL" id="LVLJ01002791">
    <property type="protein sequence ID" value="OAE23702.1"/>
    <property type="molecule type" value="Genomic_DNA"/>
</dbReference>
<dbReference type="Proteomes" id="UP000077202">
    <property type="component" value="Unassembled WGS sequence"/>
</dbReference>
<organism evidence="1 2">
    <name type="scientific">Marchantia polymorpha subsp. ruderalis</name>
    <dbReference type="NCBI Taxonomy" id="1480154"/>
    <lineage>
        <taxon>Eukaryota</taxon>
        <taxon>Viridiplantae</taxon>
        <taxon>Streptophyta</taxon>
        <taxon>Embryophyta</taxon>
        <taxon>Marchantiophyta</taxon>
        <taxon>Marchantiopsida</taxon>
        <taxon>Marchantiidae</taxon>
        <taxon>Marchantiales</taxon>
        <taxon>Marchantiaceae</taxon>
        <taxon>Marchantia</taxon>
    </lineage>
</organism>
<dbReference type="AlphaFoldDB" id="A0A176VTM6"/>
<protein>
    <recommendedName>
        <fullName evidence="3">F-box domain-containing protein</fullName>
    </recommendedName>
</protein>
<evidence type="ECO:0008006" key="3">
    <source>
        <dbReference type="Google" id="ProtNLM"/>
    </source>
</evidence>